<accession>A0ABS8BCS2</accession>
<feature type="domain" description="PKS/mFAS DH" evidence="4">
    <location>
        <begin position="21"/>
        <end position="324"/>
    </location>
</feature>
<reference evidence="5 6" key="1">
    <citation type="submission" date="2021-10" db="EMBL/GenBank/DDBJ databases">
        <title>Streptomyces sp. strain SMC 277, a novel streptomycete isolated from soil.</title>
        <authorList>
            <person name="Chanama M."/>
        </authorList>
    </citation>
    <scope>NUCLEOTIDE SEQUENCE [LARGE SCALE GENOMIC DNA]</scope>
    <source>
        <strain evidence="5 6">SMC 277</strain>
    </source>
</reference>
<evidence type="ECO:0000256" key="1">
    <source>
        <dbReference type="ARBA" id="ARBA00022679"/>
    </source>
</evidence>
<dbReference type="Gene3D" id="3.10.129.110">
    <property type="entry name" value="Polyketide synthase dehydratase"/>
    <property type="match status" value="1"/>
</dbReference>
<keyword evidence="6" id="KW-1185">Reference proteome</keyword>
<protein>
    <submittedName>
        <fullName evidence="5">Polyketide synthase dehydratase domain-containing protein</fullName>
    </submittedName>
</protein>
<feature type="region of interest" description="C-terminal hotdog fold" evidence="2">
    <location>
        <begin position="189"/>
        <end position="324"/>
    </location>
</feature>
<feature type="active site" description="Proton donor; for dehydratase activity" evidence="2">
    <location>
        <position position="238"/>
    </location>
</feature>
<feature type="region of interest" description="Disordered" evidence="3">
    <location>
        <begin position="1"/>
        <end position="45"/>
    </location>
</feature>
<name>A0ABS8BCS2_9ACTN</name>
<dbReference type="EMBL" id="JAJAUY010000123">
    <property type="protein sequence ID" value="MCB5182410.1"/>
    <property type="molecule type" value="Genomic_DNA"/>
</dbReference>
<dbReference type="SUPFAM" id="SSF56214">
    <property type="entry name" value="4'-phosphopantetheinyl transferase"/>
    <property type="match status" value="2"/>
</dbReference>
<feature type="non-terminal residue" evidence="5">
    <location>
        <position position="1"/>
    </location>
</feature>
<sequence length="581" mass="60866">RDATGAAGTTGAAVAAGPAGSAGAGASTPPDPADPADPAPTVRRRTLRLSLAELPSVRDHCVYLQPDDWPEDSDRFPVVPMTTMLELAADAALHHAAPAAPAASAPPAAPAAPAAPPAPARVVIGYDDVRALRWLPVEPAVEIEVSTQELAPGRTRVRLGDCADVVVLTAPAHPAPPPASAEPVRAEGPAPVSAQALYRDRWMFHGPRFAGVHEVTAVGEDGIRGVLRTLAAPGALLDAAGQLLGHWMQLRLPVDRLVFPATVDRIRLHGPHPAPGTLLGATARIREVRGLSVRGDVELRLPDGSVWARIDGWTYRRFAADERVWPMKFTPEVCGIGEPRPEGWCVAHRRWTDPASQELVMRRYLGASERAVYEGLSPRARNAWLLGRIAAKDAVRQLLWDRGAGPVFPAEVPVVSDRYGRPVPQGPLASGVRLSLAHKDAVAVALAHPTEPVGIDVEPVTADPAALVRVALGPGELAFAEELAAAEGLALPAALTALWCAKEAAAKAAGSGLGGRPREWRVAAGPDPGVLRVSSPEGTARLVRTTLLAAPDGRPGPDHVVAWTAVPAARPVPLMESPHGI</sequence>
<dbReference type="InterPro" id="IPR008278">
    <property type="entry name" value="4-PPantetheinyl_Trfase_dom"/>
</dbReference>
<dbReference type="InterPro" id="IPR049900">
    <property type="entry name" value="PKS_mFAS_DH"/>
</dbReference>
<feature type="region of interest" description="N-terminal hotdog fold" evidence="2">
    <location>
        <begin position="21"/>
        <end position="173"/>
    </location>
</feature>
<evidence type="ECO:0000256" key="2">
    <source>
        <dbReference type="PROSITE-ProRule" id="PRU01363"/>
    </source>
</evidence>
<evidence type="ECO:0000256" key="3">
    <source>
        <dbReference type="SAM" id="MobiDB-lite"/>
    </source>
</evidence>
<dbReference type="RefSeq" id="WP_226729491.1">
    <property type="nucleotide sequence ID" value="NZ_JAJAUY010000123.1"/>
</dbReference>
<dbReference type="Pfam" id="PF14765">
    <property type="entry name" value="PS-DH"/>
    <property type="match status" value="1"/>
</dbReference>
<feature type="compositionally biased region" description="Pro residues" evidence="3">
    <location>
        <begin position="29"/>
        <end position="38"/>
    </location>
</feature>
<feature type="active site" description="Proton acceptor; for dehydratase activity" evidence="2">
    <location>
        <position position="60"/>
    </location>
</feature>
<dbReference type="Pfam" id="PF01648">
    <property type="entry name" value="ACPS"/>
    <property type="match status" value="1"/>
</dbReference>
<comment type="caution">
    <text evidence="5">The sequence shown here is derived from an EMBL/GenBank/DDBJ whole genome shotgun (WGS) entry which is preliminary data.</text>
</comment>
<organism evidence="5 6">
    <name type="scientific">Streptomyces antimicrobicus</name>
    <dbReference type="NCBI Taxonomy" id="2883108"/>
    <lineage>
        <taxon>Bacteria</taxon>
        <taxon>Bacillati</taxon>
        <taxon>Actinomycetota</taxon>
        <taxon>Actinomycetes</taxon>
        <taxon>Kitasatosporales</taxon>
        <taxon>Streptomycetaceae</taxon>
        <taxon>Streptomyces</taxon>
    </lineage>
</organism>
<dbReference type="InterPro" id="IPR042104">
    <property type="entry name" value="PKS_dehydratase_sf"/>
</dbReference>
<keyword evidence="1" id="KW-0808">Transferase</keyword>
<evidence type="ECO:0000313" key="5">
    <source>
        <dbReference type="EMBL" id="MCB5182410.1"/>
    </source>
</evidence>
<dbReference type="Gene3D" id="3.90.470.20">
    <property type="entry name" value="4'-phosphopantetheinyl transferase domain"/>
    <property type="match status" value="2"/>
</dbReference>
<feature type="compositionally biased region" description="Low complexity" evidence="3">
    <location>
        <begin position="1"/>
        <end position="28"/>
    </location>
</feature>
<proteinExistence type="predicted"/>
<gene>
    <name evidence="5" type="ORF">LG632_23905</name>
</gene>
<dbReference type="Proteomes" id="UP001199054">
    <property type="component" value="Unassembled WGS sequence"/>
</dbReference>
<evidence type="ECO:0000259" key="4">
    <source>
        <dbReference type="PROSITE" id="PS52019"/>
    </source>
</evidence>
<dbReference type="InterPro" id="IPR037143">
    <property type="entry name" value="4-PPantetheinyl_Trfase_dom_sf"/>
</dbReference>
<evidence type="ECO:0000313" key="6">
    <source>
        <dbReference type="Proteomes" id="UP001199054"/>
    </source>
</evidence>
<dbReference type="InterPro" id="IPR049551">
    <property type="entry name" value="PKS_DH_C"/>
</dbReference>
<dbReference type="PROSITE" id="PS52019">
    <property type="entry name" value="PKS_MFAS_DH"/>
    <property type="match status" value="1"/>
</dbReference>